<keyword evidence="1" id="KW-1133">Transmembrane helix</keyword>
<sequence>MDLSITTPALLFPAISLLMLAYTNRFLAIATLIRSLYDKYQSDTRQKNIVHQIQNLRDRIRLIKSMQLFGVVSFIFCVVCMFCIFKNWNAAAYIIFALSIISFVVSLVLSLLEIFLSTRALEVALSDMEELTKTNLFNLLRPADDNKEK</sequence>
<evidence type="ECO:0000313" key="2">
    <source>
        <dbReference type="EMBL" id="OQP57875.1"/>
    </source>
</evidence>
<keyword evidence="3" id="KW-1185">Reference proteome</keyword>
<dbReference type="OrthoDB" id="9813525at2"/>
<dbReference type="Proteomes" id="UP000192276">
    <property type="component" value="Unassembled WGS sequence"/>
</dbReference>
<dbReference type="EMBL" id="LWBP01000190">
    <property type="protein sequence ID" value="OQP57875.1"/>
    <property type="molecule type" value="Genomic_DNA"/>
</dbReference>
<dbReference type="InterPro" id="IPR021279">
    <property type="entry name" value="DUF2721"/>
</dbReference>
<proteinExistence type="predicted"/>
<name>A0A1V9FHN7_9BACT</name>
<evidence type="ECO:0000256" key="1">
    <source>
        <dbReference type="SAM" id="Phobius"/>
    </source>
</evidence>
<organism evidence="2 3">
    <name type="scientific">Niastella populi</name>
    <dbReference type="NCBI Taxonomy" id="550983"/>
    <lineage>
        <taxon>Bacteria</taxon>
        <taxon>Pseudomonadati</taxon>
        <taxon>Bacteroidota</taxon>
        <taxon>Chitinophagia</taxon>
        <taxon>Chitinophagales</taxon>
        <taxon>Chitinophagaceae</taxon>
        <taxon>Niastella</taxon>
    </lineage>
</organism>
<dbReference type="Pfam" id="PF11026">
    <property type="entry name" value="DUF2721"/>
    <property type="match status" value="1"/>
</dbReference>
<comment type="caution">
    <text evidence="2">The sequence shown here is derived from an EMBL/GenBank/DDBJ whole genome shotgun (WGS) entry which is preliminary data.</text>
</comment>
<feature type="transmembrane region" description="Helical" evidence="1">
    <location>
        <begin position="91"/>
        <end position="112"/>
    </location>
</feature>
<protein>
    <submittedName>
        <fullName evidence="2">II family cellulose-binding protein</fullName>
    </submittedName>
</protein>
<accession>A0A1V9FHN7</accession>
<evidence type="ECO:0000313" key="3">
    <source>
        <dbReference type="Proteomes" id="UP000192276"/>
    </source>
</evidence>
<keyword evidence="1" id="KW-0812">Transmembrane</keyword>
<gene>
    <name evidence="2" type="ORF">A4R26_23495</name>
</gene>
<reference evidence="3" key="1">
    <citation type="submission" date="2016-04" db="EMBL/GenBank/DDBJ databases">
        <authorList>
            <person name="Chen L."/>
            <person name="Zhuang W."/>
            <person name="Wang G."/>
        </authorList>
    </citation>
    <scope>NUCLEOTIDE SEQUENCE [LARGE SCALE GENOMIC DNA]</scope>
    <source>
        <strain evidence="3">208</strain>
    </source>
</reference>
<dbReference type="AlphaFoldDB" id="A0A1V9FHN7"/>
<feature type="transmembrane region" description="Helical" evidence="1">
    <location>
        <begin position="12"/>
        <end position="37"/>
    </location>
</feature>
<feature type="transmembrane region" description="Helical" evidence="1">
    <location>
        <begin position="66"/>
        <end position="85"/>
    </location>
</feature>
<keyword evidence="1" id="KW-0472">Membrane</keyword>
<dbReference type="RefSeq" id="WP_081166797.1">
    <property type="nucleotide sequence ID" value="NZ_LWBP01000190.1"/>
</dbReference>
<dbReference type="STRING" id="550983.A4R26_23495"/>